<keyword evidence="2" id="KW-0695">RNA-directed DNA polymerase</keyword>
<proteinExistence type="evidence at transcript level"/>
<name>A0A023F6F2_TRIIF</name>
<evidence type="ECO:0000259" key="1">
    <source>
        <dbReference type="PROSITE" id="PS50878"/>
    </source>
</evidence>
<dbReference type="InterPro" id="IPR043128">
    <property type="entry name" value="Rev_trsase/Diguanyl_cyclase"/>
</dbReference>
<keyword evidence="2" id="KW-0548">Nucleotidyltransferase</keyword>
<dbReference type="Pfam" id="PF00078">
    <property type="entry name" value="RVT_1"/>
    <property type="match status" value="1"/>
</dbReference>
<dbReference type="SUPFAM" id="SSF56672">
    <property type="entry name" value="DNA/RNA polymerases"/>
    <property type="match status" value="1"/>
</dbReference>
<keyword evidence="2" id="KW-0255">Endonuclease</keyword>
<protein>
    <submittedName>
        <fullName evidence="2">Putative endonuclease-reverse transcriptase</fullName>
    </submittedName>
</protein>
<feature type="domain" description="Reverse transcriptase" evidence="1">
    <location>
        <begin position="25"/>
        <end position="303"/>
    </location>
</feature>
<dbReference type="PANTHER" id="PTHR47027">
    <property type="entry name" value="REVERSE TRANSCRIPTASE DOMAIN-CONTAINING PROTEIN"/>
    <property type="match status" value="1"/>
</dbReference>
<evidence type="ECO:0000313" key="2">
    <source>
        <dbReference type="EMBL" id="JAC16809.1"/>
    </source>
</evidence>
<dbReference type="GO" id="GO:0004519">
    <property type="term" value="F:endonuclease activity"/>
    <property type="evidence" value="ECO:0007669"/>
    <property type="project" value="UniProtKB-KW"/>
</dbReference>
<keyword evidence="2" id="KW-0540">Nuclease</keyword>
<keyword evidence="2" id="KW-0808">Transferase</keyword>
<dbReference type="CDD" id="cd01650">
    <property type="entry name" value="RT_nLTR_like"/>
    <property type="match status" value="1"/>
</dbReference>
<dbReference type="InterPro" id="IPR000477">
    <property type="entry name" value="RT_dom"/>
</dbReference>
<feature type="non-terminal residue" evidence="2">
    <location>
        <position position="626"/>
    </location>
</feature>
<keyword evidence="2" id="KW-0378">Hydrolase</keyword>
<dbReference type="InterPro" id="IPR043502">
    <property type="entry name" value="DNA/RNA_pol_sf"/>
</dbReference>
<organism evidence="2">
    <name type="scientific">Triatoma infestans</name>
    <name type="common">Assassin bug</name>
    <dbReference type="NCBI Taxonomy" id="30076"/>
    <lineage>
        <taxon>Eukaryota</taxon>
        <taxon>Metazoa</taxon>
        <taxon>Ecdysozoa</taxon>
        <taxon>Arthropoda</taxon>
        <taxon>Hexapoda</taxon>
        <taxon>Insecta</taxon>
        <taxon>Pterygota</taxon>
        <taxon>Neoptera</taxon>
        <taxon>Paraneoptera</taxon>
        <taxon>Hemiptera</taxon>
        <taxon>Heteroptera</taxon>
        <taxon>Panheteroptera</taxon>
        <taxon>Cimicomorpha</taxon>
        <taxon>Reduviidae</taxon>
        <taxon>Triatominae</taxon>
        <taxon>Triatoma</taxon>
    </lineage>
</organism>
<feature type="non-terminal residue" evidence="2">
    <location>
        <position position="1"/>
    </location>
</feature>
<dbReference type="Gene3D" id="3.30.70.270">
    <property type="match status" value="1"/>
</dbReference>
<dbReference type="GO" id="GO:0003964">
    <property type="term" value="F:RNA-directed DNA polymerase activity"/>
    <property type="evidence" value="ECO:0007669"/>
    <property type="project" value="UniProtKB-KW"/>
</dbReference>
<dbReference type="PANTHER" id="PTHR47027:SF20">
    <property type="entry name" value="REVERSE TRANSCRIPTASE-LIKE PROTEIN WITH RNA-DIRECTED DNA POLYMERASE DOMAIN"/>
    <property type="match status" value="1"/>
</dbReference>
<reference evidence="2" key="1">
    <citation type="journal article" date="2014" name="PLoS Negl. Trop. Dis.">
        <title>An updated insight into the Sialotranscriptome of Triatoma infestans: developmental stage and geographic variations.</title>
        <authorList>
            <person name="Schwarz A."/>
            <person name="Medrano-Mercado N."/>
            <person name="Schaub G.A."/>
            <person name="Struchiner C.J."/>
            <person name="Bargues M.D."/>
            <person name="Levy M.Z."/>
            <person name="Ribeiro J.M."/>
        </authorList>
    </citation>
    <scope>NUCLEOTIDE SEQUENCE</scope>
    <source>
        <strain evidence="2">Chile</strain>
        <tissue evidence="2">Salivary glands</tissue>
    </source>
</reference>
<sequence>DGVNYDFYKNLPDNWLLYLEVMFNKIIENENIPNSWSKIILFMLHKKGDRHNPLNYRGIGLVNNIVKIFTQIILSRLEKWSEEYNVLPESQSGFRKNRGCIDNVFTFNSMVQIQVGIKKKPLYAMYVDFERAFDSLNHECLWYKLRNLGVYGKMFRFIKKLYEFATIKIKCGFNVTSEFNLTQGIIQGEILSPWAFNHYISDIENYFINQGVNTIRINNNKDIVLLAYADDLTIFADCYTDLNYKLQILDEYCAKNFLKVNVKKTKIMKFNMSGKQPKLTRSFIYRGEPIEIVQNYVYLGVTFSTSGIFKENLLSSISKANMATGSVFDILSKGKSRSWSSRIYLFKSIIGNSLLYASSVWALRYLNDIDALQLRFFKRLLCLPKNAANHLLRLETGELHMSFFVLKQTLNWIKKMESMEEHRLPKICFKQLVEYDQNSYNKKNCLKYNWFSQVKNVISKTCIDNLENLTGLLLNSNNFKNILNLFQFSLISADVDRLFKSSFSQQLYTTYTLKDFLTCQQYLELNVPLKFIKFFAEFRFCNNYFMKFNINNVIYKIDPTKTCMLCNLNEKEDLIHIVLNCSLYNNIRSIMNINSNDSPQQIVFNLKNNQTKTNIFKLYKYFSIIL</sequence>
<accession>A0A023F6F2</accession>
<dbReference type="EMBL" id="GBBI01001903">
    <property type="protein sequence ID" value="JAC16809.1"/>
    <property type="molecule type" value="mRNA"/>
</dbReference>
<dbReference type="AlphaFoldDB" id="A0A023F6F2"/>
<dbReference type="PROSITE" id="PS50878">
    <property type="entry name" value="RT_POL"/>
    <property type="match status" value="1"/>
</dbReference>